<evidence type="ECO:0000256" key="1">
    <source>
        <dbReference type="SAM" id="MobiDB-lite"/>
    </source>
</evidence>
<dbReference type="AlphaFoldDB" id="A0A163K3Y0"/>
<feature type="compositionally biased region" description="Polar residues" evidence="1">
    <location>
        <begin position="464"/>
        <end position="474"/>
    </location>
</feature>
<accession>A0A163K3Y0</accession>
<protein>
    <submittedName>
        <fullName evidence="2">Uncharacterized protein</fullName>
    </submittedName>
</protein>
<dbReference type="Proteomes" id="UP000076837">
    <property type="component" value="Unassembled WGS sequence"/>
</dbReference>
<feature type="compositionally biased region" description="Low complexity" evidence="1">
    <location>
        <begin position="430"/>
        <end position="443"/>
    </location>
</feature>
<feature type="compositionally biased region" description="Polar residues" evidence="1">
    <location>
        <begin position="485"/>
        <end position="497"/>
    </location>
</feature>
<feature type="compositionally biased region" description="Basic and acidic residues" evidence="1">
    <location>
        <begin position="26"/>
        <end position="36"/>
    </location>
</feature>
<sequence length="514" mass="58809">MRCITAPTPQIINTSKLNMANNNSDDPQRNQGRPEDNPFIAFRRYADSQVSSLLNTVFTLPAQIANYNNAHGAREQCLFGKADPKKCEELHALDAHAEKVRHEGAESYHAGDVQAVLKKSEQLMMLEHQAGDLRRAILSDAEDSSQSAEQHKQLVEKVGNKKGQQWSDGWDWPEPNRDEDTDDNEFGRWLENRARKAGGELERMFTRLEDDASKVFGQEIDELRRHWAARYDDTHRHENAQSRTWSFSKSWQWPPPVDAPKQDDTKVLEDSYSPSALETDERTKHMGSLWRNAFEDLMRTTQEHPLLSDAQNTHFDQMGLHPVWDYQKELSRLEHQNREQAIKARQDQVRKQMVPTQMTQETSDEPSYEYAHDHEDQHDDPPTPKPQQGEFPRGDFLLSDTQQKPETELDAYERLLAPAATASASETDTKSSILSTLTTTERTTAPDGTVTTKVVLKKRFADGSEQSSETVHTQRGQDGHHQTKDPWNTTQNTQLTNAPDRKGEKKKGGWFWSS</sequence>
<comment type="caution">
    <text evidence="2">The sequence shown here is derived from an EMBL/GenBank/DDBJ whole genome shotgun (WGS) entry which is preliminary data.</text>
</comment>
<feature type="region of interest" description="Disordered" evidence="1">
    <location>
        <begin position="17"/>
        <end position="36"/>
    </location>
</feature>
<name>A0A163K3Y0_DIDRA</name>
<dbReference type="EMBL" id="JYNV01000097">
    <property type="protein sequence ID" value="KZM26757.1"/>
    <property type="molecule type" value="Genomic_DNA"/>
</dbReference>
<proteinExistence type="predicted"/>
<dbReference type="OrthoDB" id="4586300at2759"/>
<feature type="region of interest" description="Disordered" evidence="1">
    <location>
        <begin position="140"/>
        <end position="185"/>
    </location>
</feature>
<feature type="compositionally biased region" description="Basic and acidic residues" evidence="1">
    <location>
        <begin position="475"/>
        <end position="484"/>
    </location>
</feature>
<evidence type="ECO:0000313" key="2">
    <source>
        <dbReference type="EMBL" id="KZM26757.1"/>
    </source>
</evidence>
<dbReference type="STRING" id="5454.A0A163K3Y0"/>
<feature type="compositionally biased region" description="Basic and acidic residues" evidence="1">
    <location>
        <begin position="149"/>
        <end position="159"/>
    </location>
</feature>
<evidence type="ECO:0000313" key="3">
    <source>
        <dbReference type="Proteomes" id="UP000076837"/>
    </source>
</evidence>
<organism evidence="2 3">
    <name type="scientific">Didymella rabiei</name>
    <name type="common">Chickpea ascochyta blight fungus</name>
    <name type="synonym">Mycosphaerella rabiei</name>
    <dbReference type="NCBI Taxonomy" id="5454"/>
    <lineage>
        <taxon>Eukaryota</taxon>
        <taxon>Fungi</taxon>
        <taxon>Dikarya</taxon>
        <taxon>Ascomycota</taxon>
        <taxon>Pezizomycotina</taxon>
        <taxon>Dothideomycetes</taxon>
        <taxon>Pleosporomycetidae</taxon>
        <taxon>Pleosporales</taxon>
        <taxon>Pleosporineae</taxon>
        <taxon>Didymellaceae</taxon>
        <taxon>Ascochyta</taxon>
    </lineage>
</organism>
<feature type="region of interest" description="Disordered" evidence="1">
    <location>
        <begin position="420"/>
        <end position="514"/>
    </location>
</feature>
<feature type="region of interest" description="Disordered" evidence="1">
    <location>
        <begin position="339"/>
        <end position="397"/>
    </location>
</feature>
<feature type="compositionally biased region" description="Basic and acidic residues" evidence="1">
    <location>
        <begin position="339"/>
        <end position="350"/>
    </location>
</feature>
<feature type="compositionally biased region" description="Basic and acidic residues" evidence="1">
    <location>
        <begin position="370"/>
        <end position="382"/>
    </location>
</feature>
<gene>
    <name evidence="2" type="ORF">ST47_g2102</name>
</gene>
<keyword evidence="3" id="KW-1185">Reference proteome</keyword>
<reference evidence="2 3" key="1">
    <citation type="journal article" date="2016" name="Sci. Rep.">
        <title>Draft genome sequencing and secretome analysis of fungal phytopathogen Ascochyta rabiei provides insight into the necrotrophic effector repertoire.</title>
        <authorList>
            <person name="Verma S."/>
            <person name="Gazara R.K."/>
            <person name="Nizam S."/>
            <person name="Parween S."/>
            <person name="Chattopadhyay D."/>
            <person name="Verma P.K."/>
        </authorList>
    </citation>
    <scope>NUCLEOTIDE SEQUENCE [LARGE SCALE GENOMIC DNA]</scope>
    <source>
        <strain evidence="2 3">ArDII</strain>
    </source>
</reference>